<dbReference type="Pfam" id="PF08546">
    <property type="entry name" value="ApbA_C"/>
    <property type="match status" value="1"/>
</dbReference>
<dbReference type="SUPFAM" id="SSF48179">
    <property type="entry name" value="6-phosphogluconate dehydrogenase C-terminal domain-like"/>
    <property type="match status" value="1"/>
</dbReference>
<comment type="similarity">
    <text evidence="2 9">Belongs to the ketopantoate reductase family.</text>
</comment>
<dbReference type="EMBL" id="JAUKUC010000001">
    <property type="protein sequence ID" value="MDO1512379.1"/>
    <property type="molecule type" value="Genomic_DNA"/>
</dbReference>
<keyword evidence="13" id="KW-1185">Reference proteome</keyword>
<dbReference type="InterPro" id="IPR013752">
    <property type="entry name" value="KPA_reductase"/>
</dbReference>
<dbReference type="PANTHER" id="PTHR21708:SF26">
    <property type="entry name" value="2-DEHYDROPANTOATE 2-REDUCTASE"/>
    <property type="match status" value="1"/>
</dbReference>
<dbReference type="InterPro" id="IPR013328">
    <property type="entry name" value="6PGD_dom2"/>
</dbReference>
<protein>
    <recommendedName>
        <fullName evidence="4 9">2-dehydropantoate 2-reductase</fullName>
        <ecNumber evidence="3 9">1.1.1.169</ecNumber>
    </recommendedName>
    <alternativeName>
        <fullName evidence="7 9">Ketopantoate reductase</fullName>
    </alternativeName>
</protein>
<evidence type="ECO:0000256" key="6">
    <source>
        <dbReference type="ARBA" id="ARBA00023002"/>
    </source>
</evidence>
<dbReference type="InterPro" id="IPR051402">
    <property type="entry name" value="KPR-Related"/>
</dbReference>
<keyword evidence="9" id="KW-0566">Pantothenate biosynthesis</keyword>
<proteinExistence type="inferred from homology"/>
<dbReference type="GO" id="GO:0008677">
    <property type="term" value="F:2-dehydropantoate 2-reductase activity"/>
    <property type="evidence" value="ECO:0007669"/>
    <property type="project" value="UniProtKB-EC"/>
</dbReference>
<dbReference type="Gene3D" id="3.40.50.720">
    <property type="entry name" value="NAD(P)-binding Rossmann-like Domain"/>
    <property type="match status" value="1"/>
</dbReference>
<organism evidence="12 13">
    <name type="scientific">Maribacter confluentis</name>
    <dbReference type="NCBI Taxonomy" id="1656093"/>
    <lineage>
        <taxon>Bacteria</taxon>
        <taxon>Pseudomonadati</taxon>
        <taxon>Bacteroidota</taxon>
        <taxon>Flavobacteriia</taxon>
        <taxon>Flavobacteriales</taxon>
        <taxon>Flavobacteriaceae</taxon>
        <taxon>Maribacter</taxon>
    </lineage>
</organism>
<evidence type="ECO:0000313" key="12">
    <source>
        <dbReference type="EMBL" id="MDO1512379.1"/>
    </source>
</evidence>
<evidence type="ECO:0000259" key="11">
    <source>
        <dbReference type="Pfam" id="PF08546"/>
    </source>
</evidence>
<evidence type="ECO:0000256" key="9">
    <source>
        <dbReference type="RuleBase" id="RU362068"/>
    </source>
</evidence>
<comment type="catalytic activity">
    <reaction evidence="8 9">
        <text>(R)-pantoate + NADP(+) = 2-dehydropantoate + NADPH + H(+)</text>
        <dbReference type="Rhea" id="RHEA:16233"/>
        <dbReference type="ChEBI" id="CHEBI:11561"/>
        <dbReference type="ChEBI" id="CHEBI:15378"/>
        <dbReference type="ChEBI" id="CHEBI:15980"/>
        <dbReference type="ChEBI" id="CHEBI:57783"/>
        <dbReference type="ChEBI" id="CHEBI:58349"/>
        <dbReference type="EC" id="1.1.1.169"/>
    </reaction>
</comment>
<evidence type="ECO:0000256" key="1">
    <source>
        <dbReference type="ARBA" id="ARBA00004994"/>
    </source>
</evidence>
<dbReference type="NCBIfam" id="TIGR00745">
    <property type="entry name" value="apbA_panE"/>
    <property type="match status" value="1"/>
</dbReference>
<dbReference type="EC" id="1.1.1.169" evidence="3 9"/>
<dbReference type="SUPFAM" id="SSF51735">
    <property type="entry name" value="NAD(P)-binding Rossmann-fold domains"/>
    <property type="match status" value="1"/>
</dbReference>
<feature type="domain" description="Ketopantoate reductase N-terminal" evidence="10">
    <location>
        <begin position="6"/>
        <end position="140"/>
    </location>
</feature>
<accession>A0ABT8RNB5</accession>
<evidence type="ECO:0000256" key="3">
    <source>
        <dbReference type="ARBA" id="ARBA00013014"/>
    </source>
</evidence>
<dbReference type="Gene3D" id="1.10.1040.10">
    <property type="entry name" value="N-(1-d-carboxylethyl)-l-norvaline Dehydrogenase, domain 2"/>
    <property type="match status" value="1"/>
</dbReference>
<dbReference type="InterPro" id="IPR013332">
    <property type="entry name" value="KPR_N"/>
</dbReference>
<evidence type="ECO:0000256" key="7">
    <source>
        <dbReference type="ARBA" id="ARBA00032024"/>
    </source>
</evidence>
<dbReference type="InterPro" id="IPR003710">
    <property type="entry name" value="ApbA"/>
</dbReference>
<comment type="pathway">
    <text evidence="1 9">Cofactor biosynthesis; (R)-pantothenate biosynthesis; (R)-pantoate from 3-methyl-2-oxobutanoate: step 2/2.</text>
</comment>
<evidence type="ECO:0000256" key="8">
    <source>
        <dbReference type="ARBA" id="ARBA00048793"/>
    </source>
</evidence>
<keyword evidence="6 9" id="KW-0560">Oxidoreductase</keyword>
<dbReference type="InterPro" id="IPR008927">
    <property type="entry name" value="6-PGluconate_DH-like_C_sf"/>
</dbReference>
<comment type="caution">
    <text evidence="12">The sequence shown here is derived from an EMBL/GenBank/DDBJ whole genome shotgun (WGS) entry which is preliminary data.</text>
</comment>
<gene>
    <name evidence="12" type="ORF">Q2T41_06890</name>
</gene>
<evidence type="ECO:0000313" key="13">
    <source>
        <dbReference type="Proteomes" id="UP001168579"/>
    </source>
</evidence>
<evidence type="ECO:0000256" key="4">
    <source>
        <dbReference type="ARBA" id="ARBA00019465"/>
    </source>
</evidence>
<name>A0ABT8RNB5_9FLAO</name>
<sequence>MKNTEIYIIGSGAIGKALAVFLKRENKQVKIIRGSIDNIPNITTDITVVGKDYTFKEKVVTTTFSNLSSINGIVLITTKTFGNTEIAKKLNALEGNFVIILLQNGLNIERPFKNFNKVYRCVLLSTSQVTGENEISFKTVSASPVGNLEGQNEGLDNLIREVSTPKFEFREESNISKYVWTKVIANCVFNTICPLLEIDNGIFHRDLGAKHLAEGIIEECVSLAKVKGIHLDSNEVMENLILISQKSDGQLISTYMDILNKRQTEIESLNLEIAKIADEVGHPELVKNTRILGQLILIKSNLINYKSL</sequence>
<evidence type="ECO:0000256" key="5">
    <source>
        <dbReference type="ARBA" id="ARBA00022857"/>
    </source>
</evidence>
<dbReference type="PANTHER" id="PTHR21708">
    <property type="entry name" value="PROBABLE 2-DEHYDROPANTOATE 2-REDUCTASE"/>
    <property type="match status" value="1"/>
</dbReference>
<dbReference type="Proteomes" id="UP001168579">
    <property type="component" value="Unassembled WGS sequence"/>
</dbReference>
<evidence type="ECO:0000259" key="10">
    <source>
        <dbReference type="Pfam" id="PF02558"/>
    </source>
</evidence>
<keyword evidence="5 9" id="KW-0521">NADP</keyword>
<comment type="function">
    <text evidence="9">Catalyzes the NADPH-dependent reduction of ketopantoate into pantoic acid.</text>
</comment>
<reference evidence="12" key="2">
    <citation type="submission" date="2023-06" db="EMBL/GenBank/DDBJ databases">
        <authorList>
            <person name="Lucena T."/>
            <person name="Sun Q."/>
        </authorList>
    </citation>
    <scope>NUCLEOTIDE SEQUENCE</scope>
    <source>
        <strain evidence="12">CECT 8869</strain>
    </source>
</reference>
<feature type="domain" description="Ketopantoate reductase C-terminal" evidence="11">
    <location>
        <begin position="174"/>
        <end position="283"/>
    </location>
</feature>
<dbReference type="RefSeq" id="WP_304435470.1">
    <property type="nucleotide sequence ID" value="NZ_JAUKUC010000001.1"/>
</dbReference>
<dbReference type="Pfam" id="PF02558">
    <property type="entry name" value="ApbA"/>
    <property type="match status" value="1"/>
</dbReference>
<reference evidence="12" key="1">
    <citation type="journal article" date="2014" name="Int. J. Syst. Evol. Microbiol.">
        <title>Complete genome of a new Firmicutes species belonging to the dominant human colonic microbiota ('Ruminococcus bicirculans') reveals two chromosomes and a selective capacity to utilize plant glucans.</title>
        <authorList>
            <consortium name="NISC Comparative Sequencing Program"/>
            <person name="Wegmann U."/>
            <person name="Louis P."/>
            <person name="Goesmann A."/>
            <person name="Henrissat B."/>
            <person name="Duncan S.H."/>
            <person name="Flint H.J."/>
        </authorList>
    </citation>
    <scope>NUCLEOTIDE SEQUENCE</scope>
    <source>
        <strain evidence="12">CECT 8869</strain>
    </source>
</reference>
<evidence type="ECO:0000256" key="2">
    <source>
        <dbReference type="ARBA" id="ARBA00007870"/>
    </source>
</evidence>
<dbReference type="InterPro" id="IPR036291">
    <property type="entry name" value="NAD(P)-bd_dom_sf"/>
</dbReference>